<gene>
    <name evidence="5" type="primary">hsdS</name>
    <name evidence="5" type="ORF">BN8_04841</name>
</gene>
<organism evidence="5 6">
    <name type="scientific">Fibrisoma limi BUZ 3</name>
    <dbReference type="NCBI Taxonomy" id="1185876"/>
    <lineage>
        <taxon>Bacteria</taxon>
        <taxon>Pseudomonadati</taxon>
        <taxon>Bacteroidota</taxon>
        <taxon>Cytophagia</taxon>
        <taxon>Cytophagales</taxon>
        <taxon>Spirosomataceae</taxon>
        <taxon>Fibrisoma</taxon>
    </lineage>
</organism>
<dbReference type="Gene3D" id="3.90.220.20">
    <property type="entry name" value="DNA methylase specificity domains"/>
    <property type="match status" value="2"/>
</dbReference>
<protein>
    <submittedName>
        <fullName evidence="5">Type I restriction enzyme, S subunit</fullName>
        <ecNumber evidence="5">3.1.21.3</ecNumber>
    </submittedName>
</protein>
<dbReference type="SUPFAM" id="SSF116734">
    <property type="entry name" value="DNA methylase specificity domain"/>
    <property type="match status" value="2"/>
</dbReference>
<accession>I2GNU6</accession>
<proteinExistence type="inferred from homology"/>
<sequence>MIQGTASKIRLKYAVQLRGERAEGDKDVRPYIGLEHIESGTGRLIAEVEEQGENTLIGESLCNVFKPNDVLFGKLRPYLAKTWVANFEGRCTTELLVMKPVNFEPTYLKYVFLSEDFIKAVDAMTFGSKMPRADWDSIGSQYIYYPTLEYQRAIANYLDRETAHIDSLIQAKKNLLVVLAEKRQALITQAVTQGLNPVVKLKPSGVDWLGEVPEHWEVKKLKYVADLKSGEFITAESIAEEGMYPVYGGNGLRGYTSEKTHSGQFVLIGRQGALCGNINYAYGDFWASEHAVVCRMLGNDNVTWLGELLRIMNLNQYSISAAQPGLSVEVIKNLSLPVPPIKEQTNIADYISRDLSKLDKLQMATQDSIDLLKERRSALITAAVTGQIGIVKDYVD</sequence>
<dbReference type="STRING" id="1185876.BN8_04841"/>
<keyword evidence="5" id="KW-0378">Hydrolase</keyword>
<dbReference type="EC" id="3.1.21.3" evidence="5"/>
<evidence type="ECO:0000313" key="6">
    <source>
        <dbReference type="Proteomes" id="UP000009309"/>
    </source>
</evidence>
<keyword evidence="6" id="KW-1185">Reference proteome</keyword>
<dbReference type="InterPro" id="IPR044946">
    <property type="entry name" value="Restrct_endonuc_typeI_TRD_sf"/>
</dbReference>
<dbReference type="Gene3D" id="1.10.287.1120">
    <property type="entry name" value="Bipartite methylase S protein"/>
    <property type="match status" value="1"/>
</dbReference>
<dbReference type="InterPro" id="IPR000055">
    <property type="entry name" value="Restrct_endonuc_typeI_TRD"/>
</dbReference>
<dbReference type="AlphaFoldDB" id="I2GNU6"/>
<dbReference type="PANTHER" id="PTHR43140">
    <property type="entry name" value="TYPE-1 RESTRICTION ENZYME ECOKI SPECIFICITY PROTEIN"/>
    <property type="match status" value="1"/>
</dbReference>
<comment type="similarity">
    <text evidence="1">Belongs to the type-I restriction system S methylase family.</text>
</comment>
<evidence type="ECO:0000256" key="2">
    <source>
        <dbReference type="ARBA" id="ARBA00022747"/>
    </source>
</evidence>
<dbReference type="Proteomes" id="UP000009309">
    <property type="component" value="Unassembled WGS sequence"/>
</dbReference>
<dbReference type="GO" id="GO:0009035">
    <property type="term" value="F:type I site-specific deoxyribonuclease activity"/>
    <property type="evidence" value="ECO:0007669"/>
    <property type="project" value="UniProtKB-EC"/>
</dbReference>
<evidence type="ECO:0000256" key="1">
    <source>
        <dbReference type="ARBA" id="ARBA00010923"/>
    </source>
</evidence>
<dbReference type="GO" id="GO:0009307">
    <property type="term" value="P:DNA restriction-modification system"/>
    <property type="evidence" value="ECO:0007669"/>
    <property type="project" value="UniProtKB-KW"/>
</dbReference>
<dbReference type="REBASE" id="51688">
    <property type="entry name" value="S.FliBUZ3ORF4842P"/>
</dbReference>
<dbReference type="RefSeq" id="WP_009284142.1">
    <property type="nucleotide sequence ID" value="NZ_CAIT01000009.1"/>
</dbReference>
<dbReference type="OrthoDB" id="667970at2"/>
<dbReference type="InterPro" id="IPR051212">
    <property type="entry name" value="Type-I_RE_S_subunit"/>
</dbReference>
<evidence type="ECO:0000256" key="3">
    <source>
        <dbReference type="ARBA" id="ARBA00023125"/>
    </source>
</evidence>
<dbReference type="PANTHER" id="PTHR43140:SF1">
    <property type="entry name" value="TYPE I RESTRICTION ENZYME ECOKI SPECIFICITY SUBUNIT"/>
    <property type="match status" value="1"/>
</dbReference>
<reference evidence="5 6" key="1">
    <citation type="journal article" date="2012" name="J. Bacteriol.">
        <title>Genome Sequence of the Filamentous Bacterium Fibrisoma limi BUZ 3T.</title>
        <authorList>
            <person name="Filippini M."/>
            <person name="Qi W."/>
            <person name="Jaenicke S."/>
            <person name="Goesmann A."/>
            <person name="Smits T.H."/>
            <person name="Bagheri H.C."/>
        </authorList>
    </citation>
    <scope>NUCLEOTIDE SEQUENCE [LARGE SCALE GENOMIC DNA]</scope>
    <source>
        <strain evidence="6">BUZ 3T</strain>
    </source>
</reference>
<keyword evidence="2" id="KW-0680">Restriction system</keyword>
<comment type="caution">
    <text evidence="5">The sequence shown here is derived from an EMBL/GenBank/DDBJ whole genome shotgun (WGS) entry which is preliminary data.</text>
</comment>
<dbReference type="CDD" id="cd17266">
    <property type="entry name" value="RMtype1_S_Sau1132ORF3780P-TRD2-CR2_like"/>
    <property type="match status" value="1"/>
</dbReference>
<evidence type="ECO:0000313" key="5">
    <source>
        <dbReference type="EMBL" id="CCH55574.1"/>
    </source>
</evidence>
<name>I2GNU6_9BACT</name>
<evidence type="ECO:0000259" key="4">
    <source>
        <dbReference type="Pfam" id="PF01420"/>
    </source>
</evidence>
<dbReference type="GO" id="GO:0003677">
    <property type="term" value="F:DNA binding"/>
    <property type="evidence" value="ECO:0007669"/>
    <property type="project" value="UniProtKB-KW"/>
</dbReference>
<dbReference type="Pfam" id="PF01420">
    <property type="entry name" value="Methylase_S"/>
    <property type="match status" value="1"/>
</dbReference>
<dbReference type="EMBL" id="CAIT01000009">
    <property type="protein sequence ID" value="CCH55574.1"/>
    <property type="molecule type" value="Genomic_DNA"/>
</dbReference>
<keyword evidence="3" id="KW-0238">DNA-binding</keyword>
<dbReference type="eggNOG" id="COG0732">
    <property type="taxonomic scope" value="Bacteria"/>
</dbReference>
<feature type="domain" description="Type I restriction modification DNA specificity" evidence="4">
    <location>
        <begin position="213"/>
        <end position="353"/>
    </location>
</feature>